<protein>
    <submittedName>
        <fullName evidence="2">SETD3 protein</fullName>
    </submittedName>
</protein>
<gene>
    <name evidence="2" type="primary">SETD3</name>
    <name evidence="2" type="ORF">SPIL2461_LOCUS3632</name>
</gene>
<organism evidence="2 3">
    <name type="scientific">Symbiodinium pilosum</name>
    <name type="common">Dinoflagellate</name>
    <dbReference type="NCBI Taxonomy" id="2952"/>
    <lineage>
        <taxon>Eukaryota</taxon>
        <taxon>Sar</taxon>
        <taxon>Alveolata</taxon>
        <taxon>Dinophyceae</taxon>
        <taxon>Suessiales</taxon>
        <taxon>Symbiodiniaceae</taxon>
        <taxon>Symbiodinium</taxon>
    </lineage>
</organism>
<dbReference type="Proteomes" id="UP000649617">
    <property type="component" value="Unassembled WGS sequence"/>
</dbReference>
<dbReference type="EMBL" id="CAJNIZ010004447">
    <property type="protein sequence ID" value="CAE7232762.1"/>
    <property type="molecule type" value="Genomic_DNA"/>
</dbReference>
<feature type="compositionally biased region" description="Basic and acidic residues" evidence="1">
    <location>
        <begin position="47"/>
        <end position="57"/>
    </location>
</feature>
<evidence type="ECO:0000313" key="2">
    <source>
        <dbReference type="EMBL" id="CAE7232762.1"/>
    </source>
</evidence>
<dbReference type="AlphaFoldDB" id="A0A812KMT7"/>
<name>A0A812KMT7_SYMPI</name>
<keyword evidence="3" id="KW-1185">Reference proteome</keyword>
<evidence type="ECO:0000256" key="1">
    <source>
        <dbReference type="SAM" id="MobiDB-lite"/>
    </source>
</evidence>
<feature type="region of interest" description="Disordered" evidence="1">
    <location>
        <begin position="37"/>
        <end position="57"/>
    </location>
</feature>
<proteinExistence type="predicted"/>
<feature type="non-terminal residue" evidence="2">
    <location>
        <position position="1"/>
    </location>
</feature>
<comment type="caution">
    <text evidence="2">The sequence shown here is derived from an EMBL/GenBank/DDBJ whole genome shotgun (WGS) entry which is preliminary data.</text>
</comment>
<evidence type="ECO:0000313" key="3">
    <source>
        <dbReference type="Proteomes" id="UP000649617"/>
    </source>
</evidence>
<reference evidence="2" key="1">
    <citation type="submission" date="2021-02" db="EMBL/GenBank/DDBJ databases">
        <authorList>
            <person name="Dougan E. K."/>
            <person name="Rhodes N."/>
            <person name="Thang M."/>
            <person name="Chan C."/>
        </authorList>
    </citation>
    <scope>NUCLEOTIDE SEQUENCE</scope>
</reference>
<feature type="non-terminal residue" evidence="2">
    <location>
        <position position="72"/>
    </location>
</feature>
<accession>A0A812KMT7</accession>
<sequence length="72" mass="8216">DQRQLAEAVCCVLVGEAAVVATALEAVEARLQRIQRQKGKAPSAEAWRQRQERRREAWSVDVRRVEPFEDAK</sequence>